<dbReference type="GO" id="GO:0017168">
    <property type="term" value="F:5-oxoprolinase (ATP-hydrolyzing) activity"/>
    <property type="evidence" value="ECO:0007669"/>
    <property type="project" value="UniProtKB-EC"/>
</dbReference>
<dbReference type="NCBIfam" id="TIGR00370">
    <property type="entry name" value="5-oxoprolinase subunit PxpB"/>
    <property type="match status" value="1"/>
</dbReference>
<dbReference type="SMART" id="SM00796">
    <property type="entry name" value="AHS1"/>
    <property type="match status" value="1"/>
</dbReference>
<dbReference type="Gene3D" id="3.30.1360.40">
    <property type="match status" value="1"/>
</dbReference>
<dbReference type="PANTHER" id="PTHR34698:SF2">
    <property type="entry name" value="5-OXOPROLINASE SUBUNIT B"/>
    <property type="match status" value="1"/>
</dbReference>
<dbReference type="InterPro" id="IPR010016">
    <property type="entry name" value="PxpB"/>
</dbReference>
<dbReference type="Gene3D" id="2.40.100.10">
    <property type="entry name" value="Cyclophilin-like"/>
    <property type="match status" value="1"/>
</dbReference>
<evidence type="ECO:0000256" key="3">
    <source>
        <dbReference type="ARBA" id="ARBA00022840"/>
    </source>
</evidence>
<organism evidence="5 6">
    <name type="scientific">Clostridium bovifaecis</name>
    <dbReference type="NCBI Taxonomy" id="2184719"/>
    <lineage>
        <taxon>Bacteria</taxon>
        <taxon>Bacillati</taxon>
        <taxon>Bacillota</taxon>
        <taxon>Clostridia</taxon>
        <taxon>Eubacteriales</taxon>
        <taxon>Clostridiaceae</taxon>
        <taxon>Clostridium</taxon>
    </lineage>
</organism>
<keyword evidence="6" id="KW-1185">Reference proteome</keyword>
<evidence type="ECO:0000313" key="6">
    <source>
        <dbReference type="Proteomes" id="UP000422764"/>
    </source>
</evidence>
<dbReference type="InterPro" id="IPR029000">
    <property type="entry name" value="Cyclophilin-like_dom_sf"/>
</dbReference>
<accession>A0A6I6ERK0</accession>
<keyword evidence="2 5" id="KW-0378">Hydrolase</keyword>
<dbReference type="Proteomes" id="UP000422764">
    <property type="component" value="Chromosome"/>
</dbReference>
<evidence type="ECO:0000256" key="2">
    <source>
        <dbReference type="ARBA" id="ARBA00022801"/>
    </source>
</evidence>
<dbReference type="SUPFAM" id="SSF160467">
    <property type="entry name" value="PH0987 N-terminal domain-like"/>
    <property type="match status" value="1"/>
</dbReference>
<proteinExistence type="predicted"/>
<dbReference type="Pfam" id="PF02682">
    <property type="entry name" value="CT_C_D"/>
    <property type="match status" value="1"/>
</dbReference>
<evidence type="ECO:0000256" key="1">
    <source>
        <dbReference type="ARBA" id="ARBA00022741"/>
    </source>
</evidence>
<evidence type="ECO:0000259" key="4">
    <source>
        <dbReference type="SMART" id="SM00796"/>
    </source>
</evidence>
<dbReference type="EC" id="3.5.2.9" evidence="5"/>
<dbReference type="InterPro" id="IPR003833">
    <property type="entry name" value="CT_C_D"/>
</dbReference>
<reference evidence="5 6" key="1">
    <citation type="submission" date="2019-12" db="EMBL/GenBank/DDBJ databases">
        <title>Genome sequenceing of Clostridium bovifaecis.</title>
        <authorList>
            <person name="Yao Y."/>
        </authorList>
    </citation>
    <scope>NUCLEOTIDE SEQUENCE [LARGE SCALE GENOMIC DNA]</scope>
    <source>
        <strain evidence="5 6">BXX</strain>
    </source>
</reference>
<name>A0A6I6ERK0_9CLOT</name>
<dbReference type="EMBL" id="CP046522">
    <property type="protein sequence ID" value="QGU94810.1"/>
    <property type="molecule type" value="Genomic_DNA"/>
</dbReference>
<keyword evidence="3" id="KW-0067">ATP-binding</keyword>
<feature type="domain" description="Carboxyltransferase" evidence="4">
    <location>
        <begin position="6"/>
        <end position="217"/>
    </location>
</feature>
<sequence length="247" mass="27564">MDVKTVTMSAMGDSAIIIKFSESINIDVHLRIKSLSEYLDKRPFAGMLEYVPAFVTLTIFYNPLEVIKSNRNGKDMPFNIVKKKVEEILSNLGDDIEDKPRVVEIPVCYGGEFGPDLKFVAEHNNLTIEEVIDIHSSCENRVYMIGFAPGFPYLAGMSEKIAAPRRKTPRLSIPTGSVGIAGSQTGVYPISTPGGWQLIGKTPVQLFKPENEIPSLLRAGDIVKFKAISRAEYYEIQYEEEGKLKWA</sequence>
<gene>
    <name evidence="5" type="primary">pxpB</name>
    <name evidence="5" type="ORF">GOM49_06595</name>
</gene>
<keyword evidence="1" id="KW-0547">Nucleotide-binding</keyword>
<evidence type="ECO:0000313" key="5">
    <source>
        <dbReference type="EMBL" id="QGU94810.1"/>
    </source>
</evidence>
<dbReference type="PANTHER" id="PTHR34698">
    <property type="entry name" value="5-OXOPROLINASE SUBUNIT B"/>
    <property type="match status" value="1"/>
</dbReference>
<dbReference type="SUPFAM" id="SSF50891">
    <property type="entry name" value="Cyclophilin-like"/>
    <property type="match status" value="1"/>
</dbReference>
<dbReference type="AlphaFoldDB" id="A0A6I6ERK0"/>
<protein>
    <submittedName>
        <fullName evidence="5">5-oxoprolinase subunit PxpB</fullName>
        <ecNumber evidence="5">3.5.2.9</ecNumber>
    </submittedName>
</protein>
<dbReference type="GO" id="GO:0005524">
    <property type="term" value="F:ATP binding"/>
    <property type="evidence" value="ECO:0007669"/>
    <property type="project" value="UniProtKB-KW"/>
</dbReference>